<keyword evidence="2" id="KW-0863">Zinc-finger</keyword>
<feature type="compositionally biased region" description="Basic and acidic residues" evidence="4">
    <location>
        <begin position="100"/>
        <end position="111"/>
    </location>
</feature>
<dbReference type="EMBL" id="AMQM01008668">
    <property type="status" value="NOT_ANNOTATED_CDS"/>
    <property type="molecule type" value="Genomic_DNA"/>
</dbReference>
<feature type="region of interest" description="Disordered" evidence="4">
    <location>
        <begin position="88"/>
        <end position="113"/>
    </location>
</feature>
<keyword evidence="5" id="KW-0472">Membrane</keyword>
<dbReference type="GO" id="GO:0008270">
    <property type="term" value="F:zinc ion binding"/>
    <property type="evidence" value="ECO:0007669"/>
    <property type="project" value="UniProtKB-KW"/>
</dbReference>
<dbReference type="InParanoid" id="T1FWG9"/>
<dbReference type="InterPro" id="IPR007588">
    <property type="entry name" value="Znf_FLYWCH"/>
</dbReference>
<name>T1FWG9_HELRO</name>
<dbReference type="Proteomes" id="UP000015101">
    <property type="component" value="Unassembled WGS sequence"/>
</dbReference>
<evidence type="ECO:0000256" key="3">
    <source>
        <dbReference type="ARBA" id="ARBA00022833"/>
    </source>
</evidence>
<evidence type="ECO:0000256" key="5">
    <source>
        <dbReference type="SAM" id="Phobius"/>
    </source>
</evidence>
<feature type="domain" description="FLYWCH-type" evidence="6">
    <location>
        <begin position="213"/>
        <end position="267"/>
    </location>
</feature>
<keyword evidence="9" id="KW-1185">Reference proteome</keyword>
<dbReference type="HOGENOM" id="CLU_601695_0_0_1"/>
<dbReference type="GeneID" id="20213164"/>
<reference evidence="8" key="3">
    <citation type="submission" date="2015-06" db="UniProtKB">
        <authorList>
            <consortium name="EnsemblMetazoa"/>
        </authorList>
    </citation>
    <scope>IDENTIFICATION</scope>
</reference>
<dbReference type="AlphaFoldDB" id="T1FWG9"/>
<dbReference type="EMBL" id="AMQM01008667">
    <property type="status" value="NOT_ANNOTATED_CDS"/>
    <property type="molecule type" value="Genomic_DNA"/>
</dbReference>
<dbReference type="EMBL" id="KB095821">
    <property type="protein sequence ID" value="ESO11381.1"/>
    <property type="molecule type" value="Genomic_DNA"/>
</dbReference>
<sequence length="455" mass="52341">MFCRITVPRKMKSFFYDEWAIVVALVATMTSTFVALAVGFAVVLIVKKLFTKMKEPLIKKSPKDKKPQPAHHYSTSLATSSAAAANQRTASSSSAAAKQDGNKEKKKKNDNDSGGAGGVHFWYDRLPYEYTKFTPAKNAEKSMKLYEKASGEALTRIIAIGADLHNRHMHSSSIARYFKRFISSFQDSLFSFKPVMSKDLADLLAEENQMRKFVYSEKGKRKLIDSGHLFVKDAATEEKTFWKCDQYQNLVCRARLHTRHDKIVRFNMATRNVLNSEILWFLFSKRELLSDESFGSEVAEFYTAEQISCAANAECEDKKKTFDKKLISELSTKKLDRKFLLEYKEYIEKYLNNQLIVLHSEMTYTVRMDAYFNDMMKSKAKNHPATFIKDLISEYRAFCERLQEKADFSVMPDLMKSETKHEKLMKEYVEFLEDPLTTNTDLITSMTSIFPTAVS</sequence>
<feature type="compositionally biased region" description="Low complexity" evidence="4">
    <location>
        <begin position="88"/>
        <end position="99"/>
    </location>
</feature>
<dbReference type="Pfam" id="PF04500">
    <property type="entry name" value="FLYWCH"/>
    <property type="match status" value="1"/>
</dbReference>
<dbReference type="RefSeq" id="XP_009010541.1">
    <property type="nucleotide sequence ID" value="XM_009012293.1"/>
</dbReference>
<evidence type="ECO:0000313" key="9">
    <source>
        <dbReference type="Proteomes" id="UP000015101"/>
    </source>
</evidence>
<evidence type="ECO:0000256" key="4">
    <source>
        <dbReference type="SAM" id="MobiDB-lite"/>
    </source>
</evidence>
<keyword evidence="3" id="KW-0862">Zinc</keyword>
<feature type="region of interest" description="Disordered" evidence="4">
    <location>
        <begin position="59"/>
        <end position="78"/>
    </location>
</feature>
<evidence type="ECO:0000313" key="8">
    <source>
        <dbReference type="EnsemblMetazoa" id="HelroP194836"/>
    </source>
</evidence>
<protein>
    <recommendedName>
        <fullName evidence="6">FLYWCH-type domain-containing protein</fullName>
    </recommendedName>
</protein>
<organism evidence="8 9">
    <name type="scientific">Helobdella robusta</name>
    <name type="common">Californian leech</name>
    <dbReference type="NCBI Taxonomy" id="6412"/>
    <lineage>
        <taxon>Eukaryota</taxon>
        <taxon>Metazoa</taxon>
        <taxon>Spiralia</taxon>
        <taxon>Lophotrochozoa</taxon>
        <taxon>Annelida</taxon>
        <taxon>Clitellata</taxon>
        <taxon>Hirudinea</taxon>
        <taxon>Rhynchobdellida</taxon>
        <taxon>Glossiphoniidae</taxon>
        <taxon>Helobdella</taxon>
    </lineage>
</organism>
<gene>
    <name evidence="8" type="primary">20213164</name>
    <name evidence="7" type="ORF">HELRODRAFT_194836</name>
</gene>
<evidence type="ECO:0000256" key="1">
    <source>
        <dbReference type="ARBA" id="ARBA00022723"/>
    </source>
</evidence>
<dbReference type="Gene3D" id="2.20.25.240">
    <property type="match status" value="1"/>
</dbReference>
<dbReference type="EMBL" id="AMQM01008669">
    <property type="status" value="NOT_ANNOTATED_CDS"/>
    <property type="molecule type" value="Genomic_DNA"/>
</dbReference>
<proteinExistence type="predicted"/>
<keyword evidence="1" id="KW-0479">Metal-binding</keyword>
<evidence type="ECO:0000259" key="6">
    <source>
        <dbReference type="Pfam" id="PF04500"/>
    </source>
</evidence>
<reference evidence="9" key="1">
    <citation type="submission" date="2012-12" db="EMBL/GenBank/DDBJ databases">
        <authorList>
            <person name="Hellsten U."/>
            <person name="Grimwood J."/>
            <person name="Chapman J.A."/>
            <person name="Shapiro H."/>
            <person name="Aerts A."/>
            <person name="Otillar R.P."/>
            <person name="Terry A.Y."/>
            <person name="Boore J.L."/>
            <person name="Simakov O."/>
            <person name="Marletaz F."/>
            <person name="Cho S.-J."/>
            <person name="Edsinger-Gonzales E."/>
            <person name="Havlak P."/>
            <person name="Kuo D.-H."/>
            <person name="Larsson T."/>
            <person name="Lv J."/>
            <person name="Arendt D."/>
            <person name="Savage R."/>
            <person name="Osoegawa K."/>
            <person name="de Jong P."/>
            <person name="Lindberg D.R."/>
            <person name="Seaver E.C."/>
            <person name="Weisblat D.A."/>
            <person name="Putnam N.H."/>
            <person name="Grigoriev I.V."/>
            <person name="Rokhsar D.S."/>
        </authorList>
    </citation>
    <scope>NUCLEOTIDE SEQUENCE</scope>
</reference>
<reference evidence="7 9" key="2">
    <citation type="journal article" date="2013" name="Nature">
        <title>Insights into bilaterian evolution from three spiralian genomes.</title>
        <authorList>
            <person name="Simakov O."/>
            <person name="Marletaz F."/>
            <person name="Cho S.J."/>
            <person name="Edsinger-Gonzales E."/>
            <person name="Havlak P."/>
            <person name="Hellsten U."/>
            <person name="Kuo D.H."/>
            <person name="Larsson T."/>
            <person name="Lv J."/>
            <person name="Arendt D."/>
            <person name="Savage R."/>
            <person name="Osoegawa K."/>
            <person name="de Jong P."/>
            <person name="Grimwood J."/>
            <person name="Chapman J.A."/>
            <person name="Shapiro H."/>
            <person name="Aerts A."/>
            <person name="Otillar R.P."/>
            <person name="Terry A.Y."/>
            <person name="Boore J.L."/>
            <person name="Grigoriev I.V."/>
            <person name="Lindberg D.R."/>
            <person name="Seaver E.C."/>
            <person name="Weisblat D.A."/>
            <person name="Putnam N.H."/>
            <person name="Rokhsar D.S."/>
        </authorList>
    </citation>
    <scope>NUCLEOTIDE SEQUENCE</scope>
</reference>
<dbReference type="CTD" id="20213164"/>
<feature type="transmembrane region" description="Helical" evidence="5">
    <location>
        <begin position="20"/>
        <end position="46"/>
    </location>
</feature>
<keyword evidence="5" id="KW-0812">Transmembrane</keyword>
<accession>T1FWG9</accession>
<dbReference type="KEGG" id="hro:HELRODRAFT_194836"/>
<evidence type="ECO:0000256" key="2">
    <source>
        <dbReference type="ARBA" id="ARBA00022771"/>
    </source>
</evidence>
<dbReference type="EnsemblMetazoa" id="HelroT194836">
    <property type="protein sequence ID" value="HelroP194836"/>
    <property type="gene ID" value="HelroG194836"/>
</dbReference>
<evidence type="ECO:0000313" key="7">
    <source>
        <dbReference type="EMBL" id="ESO11381.1"/>
    </source>
</evidence>
<keyword evidence="5" id="KW-1133">Transmembrane helix</keyword>